<evidence type="ECO:0000256" key="7">
    <source>
        <dbReference type="ARBA" id="ARBA00023136"/>
    </source>
</evidence>
<evidence type="ECO:0000256" key="6">
    <source>
        <dbReference type="ARBA" id="ARBA00022989"/>
    </source>
</evidence>
<gene>
    <name evidence="11" type="ORF">CDQ84_16925</name>
</gene>
<dbReference type="InterPro" id="IPR017871">
    <property type="entry name" value="ABC_transporter-like_CS"/>
</dbReference>
<evidence type="ECO:0000256" key="8">
    <source>
        <dbReference type="SAM" id="Phobius"/>
    </source>
</evidence>
<dbReference type="PANTHER" id="PTHR43394">
    <property type="entry name" value="ATP-DEPENDENT PERMEASE MDL1, MITOCHONDRIAL"/>
    <property type="match status" value="1"/>
</dbReference>
<dbReference type="Gene3D" id="3.40.50.300">
    <property type="entry name" value="P-loop containing nucleotide triphosphate hydrolases"/>
    <property type="match status" value="1"/>
</dbReference>
<dbReference type="AlphaFoldDB" id="A0A2K2F9U6"/>
<name>A0A2K2F9U6_9CLOT</name>
<sequence length="608" mass="68722">MESMQSKPKAEMTGSNKSTKKIHSIIRLLMLMRPHLGKIILAFLCVLLVNGAQLIKPYILKIVIDDFLVNHSVQSGFYSIAAMGILYFAIVALGGFFSFAQANIINRASQDIMKNLRYRVFKTIQLLPLPYLDKTSSGRLITRATNDVEAISEMYTDVILNFFKDIFLLVGIVYTMLALNVRLALISFSIVPLMFLLVFLMKKKIRENFKNMKSLIGRINGFMAENISGMKIIQIFRGEKEKKNEFLKLNGDYYKTTLFQVRLNSILRPAADIFQSLAIAILIWYGMGKIADHTLDIGVLYAFTTYIKQFFGPISELAESYTTIQSALVSADRIFELLDQESTLEDLDEGISMDRIEGNIEFKNVWFAYNGEDWVLKDVSFKLEKGQTAAFVGETGAGKTTIISLINGFYKIQKGQILIDGIDINRIKKRDLRRNIAVVLQDVFLFSGDIKKNITLNNEMSDEHVNDALKAACAYDFVYSLPGGIYEPVMERGSTFSAGQRQLLSFARAIAHNPSIFVLDEATANIDTHTEKLIQKAIENITRDRTTLIIAHRLSTIRNADKIIVISKGKIVEMGKHEELMRLGGHYKRMIDEGDRHGENPEYKVAAN</sequence>
<keyword evidence="7 8" id="KW-0472">Membrane</keyword>
<evidence type="ECO:0000259" key="10">
    <source>
        <dbReference type="PROSITE" id="PS50929"/>
    </source>
</evidence>
<comment type="caution">
    <text evidence="11">The sequence shown here is derived from an EMBL/GenBank/DDBJ whole genome shotgun (WGS) entry which is preliminary data.</text>
</comment>
<evidence type="ECO:0000256" key="4">
    <source>
        <dbReference type="ARBA" id="ARBA00022741"/>
    </source>
</evidence>
<keyword evidence="5 11" id="KW-0067">ATP-binding</keyword>
<dbReference type="SUPFAM" id="SSF52540">
    <property type="entry name" value="P-loop containing nucleoside triphosphate hydrolases"/>
    <property type="match status" value="1"/>
</dbReference>
<evidence type="ECO:0000313" key="12">
    <source>
        <dbReference type="Proteomes" id="UP000236151"/>
    </source>
</evidence>
<dbReference type="KEGG" id="cthd:CDO33_20205"/>
<dbReference type="InterPro" id="IPR036640">
    <property type="entry name" value="ABC1_TM_sf"/>
</dbReference>
<dbReference type="InterPro" id="IPR027417">
    <property type="entry name" value="P-loop_NTPase"/>
</dbReference>
<feature type="transmembrane region" description="Helical" evidence="8">
    <location>
        <begin position="158"/>
        <end position="177"/>
    </location>
</feature>
<dbReference type="Gene3D" id="1.20.1560.10">
    <property type="entry name" value="ABC transporter type 1, transmembrane domain"/>
    <property type="match status" value="1"/>
</dbReference>
<dbReference type="OrthoDB" id="9771903at2"/>
<evidence type="ECO:0000313" key="11">
    <source>
        <dbReference type="EMBL" id="PNT95545.1"/>
    </source>
</evidence>
<dbReference type="GO" id="GO:0015421">
    <property type="term" value="F:ABC-type oligopeptide transporter activity"/>
    <property type="evidence" value="ECO:0007669"/>
    <property type="project" value="TreeGrafter"/>
</dbReference>
<evidence type="ECO:0000256" key="1">
    <source>
        <dbReference type="ARBA" id="ARBA00004651"/>
    </source>
</evidence>
<dbReference type="EMBL" id="NIOJ01000064">
    <property type="protein sequence ID" value="PNT95545.1"/>
    <property type="molecule type" value="Genomic_DNA"/>
</dbReference>
<accession>A0A2K2F9U6</accession>
<keyword evidence="3 8" id="KW-0812">Transmembrane</keyword>
<keyword evidence="4" id="KW-0547">Nucleotide-binding</keyword>
<dbReference type="InterPro" id="IPR003593">
    <property type="entry name" value="AAA+_ATPase"/>
</dbReference>
<feature type="transmembrane region" description="Helical" evidence="8">
    <location>
        <begin position="75"/>
        <end position="100"/>
    </location>
</feature>
<dbReference type="CDD" id="cd18544">
    <property type="entry name" value="ABC_6TM_TmrA_like"/>
    <property type="match status" value="1"/>
</dbReference>
<dbReference type="PROSITE" id="PS50893">
    <property type="entry name" value="ABC_TRANSPORTER_2"/>
    <property type="match status" value="1"/>
</dbReference>
<proteinExistence type="predicted"/>
<dbReference type="FunFam" id="3.40.50.300:FF:000287">
    <property type="entry name" value="Multidrug ABC transporter ATP-binding protein"/>
    <property type="match status" value="1"/>
</dbReference>
<protein>
    <submittedName>
        <fullName evidence="11">ABC transporter ATP-binding protein</fullName>
    </submittedName>
</protein>
<dbReference type="InterPro" id="IPR003439">
    <property type="entry name" value="ABC_transporter-like_ATP-bd"/>
</dbReference>
<dbReference type="PROSITE" id="PS00211">
    <property type="entry name" value="ABC_TRANSPORTER_1"/>
    <property type="match status" value="1"/>
</dbReference>
<keyword evidence="12" id="KW-1185">Reference proteome</keyword>
<dbReference type="PANTHER" id="PTHR43394:SF1">
    <property type="entry name" value="ATP-BINDING CASSETTE SUB-FAMILY B MEMBER 10, MITOCHONDRIAL"/>
    <property type="match status" value="1"/>
</dbReference>
<dbReference type="Pfam" id="PF00005">
    <property type="entry name" value="ABC_tran"/>
    <property type="match status" value="1"/>
</dbReference>
<keyword evidence="2" id="KW-0813">Transport</keyword>
<feature type="transmembrane region" description="Helical" evidence="8">
    <location>
        <begin position="183"/>
        <end position="201"/>
    </location>
</feature>
<organism evidence="11 12">
    <name type="scientific">Clostridium thermosuccinogenes</name>
    <dbReference type="NCBI Taxonomy" id="84032"/>
    <lineage>
        <taxon>Bacteria</taxon>
        <taxon>Bacillati</taxon>
        <taxon>Bacillota</taxon>
        <taxon>Clostridia</taxon>
        <taxon>Eubacteriales</taxon>
        <taxon>Clostridiaceae</taxon>
        <taxon>Clostridium</taxon>
    </lineage>
</organism>
<dbReference type="PROSITE" id="PS50929">
    <property type="entry name" value="ABC_TM1F"/>
    <property type="match status" value="1"/>
</dbReference>
<dbReference type="SUPFAM" id="SSF90123">
    <property type="entry name" value="ABC transporter transmembrane region"/>
    <property type="match status" value="1"/>
</dbReference>
<feature type="domain" description="ABC transmembrane type-1" evidence="10">
    <location>
        <begin position="40"/>
        <end position="326"/>
    </location>
</feature>
<evidence type="ECO:0000256" key="2">
    <source>
        <dbReference type="ARBA" id="ARBA00022448"/>
    </source>
</evidence>
<dbReference type="Pfam" id="PF00664">
    <property type="entry name" value="ABC_membrane"/>
    <property type="match status" value="1"/>
</dbReference>
<comment type="subcellular location">
    <subcellularLocation>
        <location evidence="1">Cell membrane</location>
        <topology evidence="1">Multi-pass membrane protein</topology>
    </subcellularLocation>
</comment>
<dbReference type="InterPro" id="IPR039421">
    <property type="entry name" value="Type_1_exporter"/>
</dbReference>
<dbReference type="GO" id="GO:0016887">
    <property type="term" value="F:ATP hydrolysis activity"/>
    <property type="evidence" value="ECO:0007669"/>
    <property type="project" value="InterPro"/>
</dbReference>
<dbReference type="CDD" id="cd03254">
    <property type="entry name" value="ABCC_Glucan_exporter_like"/>
    <property type="match status" value="1"/>
</dbReference>
<evidence type="ECO:0000256" key="5">
    <source>
        <dbReference type="ARBA" id="ARBA00022840"/>
    </source>
</evidence>
<dbReference type="GO" id="GO:0005524">
    <property type="term" value="F:ATP binding"/>
    <property type="evidence" value="ECO:0007669"/>
    <property type="project" value="UniProtKB-KW"/>
</dbReference>
<dbReference type="Proteomes" id="UP000236151">
    <property type="component" value="Unassembled WGS sequence"/>
</dbReference>
<feature type="domain" description="ABC transporter" evidence="9">
    <location>
        <begin position="360"/>
        <end position="593"/>
    </location>
</feature>
<keyword evidence="6 8" id="KW-1133">Transmembrane helix</keyword>
<feature type="transmembrane region" description="Helical" evidence="8">
    <location>
        <begin position="270"/>
        <end position="287"/>
    </location>
</feature>
<evidence type="ECO:0000256" key="3">
    <source>
        <dbReference type="ARBA" id="ARBA00022692"/>
    </source>
</evidence>
<dbReference type="GO" id="GO:0005886">
    <property type="term" value="C:plasma membrane"/>
    <property type="evidence" value="ECO:0007669"/>
    <property type="project" value="UniProtKB-SubCell"/>
</dbReference>
<dbReference type="InterPro" id="IPR011527">
    <property type="entry name" value="ABC1_TM_dom"/>
</dbReference>
<dbReference type="SMART" id="SM00382">
    <property type="entry name" value="AAA"/>
    <property type="match status" value="1"/>
</dbReference>
<evidence type="ECO:0000259" key="9">
    <source>
        <dbReference type="PROSITE" id="PS50893"/>
    </source>
</evidence>
<reference evidence="11 12" key="1">
    <citation type="submission" date="2017-06" db="EMBL/GenBank/DDBJ databases">
        <title>Investigating the central metabolism of Clostridium thermosuccinogenes.</title>
        <authorList>
            <person name="Koendjbiharie J.G."/>
            <person name="van Kranenburg R."/>
        </authorList>
    </citation>
    <scope>NUCLEOTIDE SEQUENCE [LARGE SCALE GENOMIC DNA]</scope>
    <source>
        <strain evidence="11 12">DSM 5806</strain>
    </source>
</reference>